<dbReference type="Proteomes" id="UP000829685">
    <property type="component" value="Unassembled WGS sequence"/>
</dbReference>
<feature type="compositionally biased region" description="Polar residues" evidence="1">
    <location>
        <begin position="136"/>
        <end position="152"/>
    </location>
</feature>
<feature type="compositionally biased region" description="Acidic residues" evidence="1">
    <location>
        <begin position="156"/>
        <end position="169"/>
    </location>
</feature>
<feature type="compositionally biased region" description="Acidic residues" evidence="1">
    <location>
        <begin position="354"/>
        <end position="369"/>
    </location>
</feature>
<organism evidence="3 4">
    <name type="scientific">Neoarthrinium moseri</name>
    <dbReference type="NCBI Taxonomy" id="1658444"/>
    <lineage>
        <taxon>Eukaryota</taxon>
        <taxon>Fungi</taxon>
        <taxon>Dikarya</taxon>
        <taxon>Ascomycota</taxon>
        <taxon>Pezizomycotina</taxon>
        <taxon>Sordariomycetes</taxon>
        <taxon>Xylariomycetidae</taxon>
        <taxon>Amphisphaeriales</taxon>
        <taxon>Apiosporaceae</taxon>
        <taxon>Neoarthrinium</taxon>
    </lineage>
</organism>
<feature type="compositionally biased region" description="Polar residues" evidence="1">
    <location>
        <begin position="718"/>
        <end position="729"/>
    </location>
</feature>
<feature type="region of interest" description="Disordered" evidence="1">
    <location>
        <begin position="308"/>
        <end position="369"/>
    </location>
</feature>
<keyword evidence="4" id="KW-1185">Reference proteome</keyword>
<dbReference type="EMBL" id="JAFIMR010000016">
    <property type="protein sequence ID" value="KAI1868916.1"/>
    <property type="molecule type" value="Genomic_DNA"/>
</dbReference>
<feature type="compositionally biased region" description="Basic and acidic residues" evidence="1">
    <location>
        <begin position="730"/>
        <end position="739"/>
    </location>
</feature>
<feature type="compositionally biased region" description="Polar residues" evidence="1">
    <location>
        <begin position="330"/>
        <end position="339"/>
    </location>
</feature>
<gene>
    <name evidence="3" type="ORF">JX265_006895</name>
</gene>
<sequence length="805" mass="87183">MSSSPGYTGTGRDVTVTLTACHPGPTFVEPNRKFTLTEQNPVVRVGRASKVATKGFIAAGDNAWFESPTLHIKDTGSLHGTFRRARYDDREDRLPVRDQVQLRDGDNLRFGIDIYRSHETFPPCVLALSMSWNEPTPTSTHVGPSRAASTNRFVVPDDDEDEDEDESEDLLITNDPFSELNQSRSAQMDREEARPAIDLTRETPPPPASRLSVHLASSVTVGRLNANANVIDLTSEAPYDSSDAESMNYDIRGYSPSEDGSESDLGTSDDYPSSPAQSDRPGTYSLAYDSDGLQDIEDEIDVDIELQGNCEPTPQLGSHGFDSGVERETSVPSDYSDASLSEYGENEAAQTEVADMDDFDEPEEDDMNNVPYFEEDLTSLSDEEDLDATIFEKDTSPIVDLPASSPPVDTASRVTPYLFSSPKANAASSSGLVEEDNSFLPFPPKLPDMYSVASVLPAAYGVRLPSPSDAAMAKSRPIAPKATTSTSAAQAMGERTGKYEFFAARDQNRATVLNNPLIRQPAASAGGVDSLYKDGRSHNTQKAPIPEKSNTHPGLLWPEHSSRMEDGVEKGSTSVHDTRSPLLVKSAWTQPGEAFLQEPQNFIVSGVEDRTRLQSPELDMTSAATFIESKKNPDFRHSPSTRGLPIQALLAHESQEPSPAPDTIAQAPPITDVSPCAKLVDGRRPKRSFDEVFAAEEAECREPGSSLQAPLGRKDSPSKATTSDLADTNNRSDHEHEPESQTDTSADMTLRARNSATDATFTTLKLNDRPVKRRRFAQVAACALGTVMGGAAVLAGMIATAPNLS</sequence>
<feature type="transmembrane region" description="Helical" evidence="2">
    <location>
        <begin position="776"/>
        <end position="799"/>
    </location>
</feature>
<keyword evidence="2" id="KW-0812">Transmembrane</keyword>
<feature type="compositionally biased region" description="Polar residues" evidence="1">
    <location>
        <begin position="264"/>
        <end position="277"/>
    </location>
</feature>
<dbReference type="SUPFAM" id="SSF49879">
    <property type="entry name" value="SMAD/FHA domain"/>
    <property type="match status" value="1"/>
</dbReference>
<feature type="compositionally biased region" description="Basic and acidic residues" evidence="1">
    <location>
        <begin position="560"/>
        <end position="569"/>
    </location>
</feature>
<dbReference type="InterPro" id="IPR008984">
    <property type="entry name" value="SMAD_FHA_dom_sf"/>
</dbReference>
<dbReference type="OrthoDB" id="4096268at2759"/>
<evidence type="ECO:0000256" key="1">
    <source>
        <dbReference type="SAM" id="MobiDB-lite"/>
    </source>
</evidence>
<feature type="region of interest" description="Disordered" evidence="1">
    <location>
        <begin position="697"/>
        <end position="748"/>
    </location>
</feature>
<evidence type="ECO:0000313" key="3">
    <source>
        <dbReference type="EMBL" id="KAI1868916.1"/>
    </source>
</evidence>
<keyword evidence="2" id="KW-0472">Membrane</keyword>
<protein>
    <recommendedName>
        <fullName evidence="5">FHA domain-containing protein</fullName>
    </recommendedName>
</protein>
<evidence type="ECO:0008006" key="5">
    <source>
        <dbReference type="Google" id="ProtNLM"/>
    </source>
</evidence>
<feature type="region of interest" description="Disordered" evidence="1">
    <location>
        <begin position="528"/>
        <end position="578"/>
    </location>
</feature>
<accession>A0A9P9WLH9</accession>
<keyword evidence="2" id="KW-1133">Transmembrane helix</keyword>
<feature type="compositionally biased region" description="Polar residues" evidence="1">
    <location>
        <begin position="175"/>
        <end position="186"/>
    </location>
</feature>
<evidence type="ECO:0000313" key="4">
    <source>
        <dbReference type="Proteomes" id="UP000829685"/>
    </source>
</evidence>
<feature type="region of interest" description="Disordered" evidence="1">
    <location>
        <begin position="653"/>
        <end position="677"/>
    </location>
</feature>
<proteinExistence type="predicted"/>
<comment type="caution">
    <text evidence="3">The sequence shown here is derived from an EMBL/GenBank/DDBJ whole genome shotgun (WGS) entry which is preliminary data.</text>
</comment>
<feature type="region of interest" description="Disordered" evidence="1">
    <location>
        <begin position="238"/>
        <end position="288"/>
    </location>
</feature>
<reference evidence="3" key="1">
    <citation type="submission" date="2021-03" db="EMBL/GenBank/DDBJ databases">
        <title>Revisited historic fungal species revealed as producer of novel bioactive compounds through whole genome sequencing and comparative genomics.</title>
        <authorList>
            <person name="Vignolle G.A."/>
            <person name="Hochenegger N."/>
            <person name="Mach R.L."/>
            <person name="Mach-Aigner A.R."/>
            <person name="Javad Rahimi M."/>
            <person name="Salim K.A."/>
            <person name="Chan C.M."/>
            <person name="Lim L.B.L."/>
            <person name="Cai F."/>
            <person name="Druzhinina I.S."/>
            <person name="U'Ren J.M."/>
            <person name="Derntl C."/>
        </authorList>
    </citation>
    <scope>NUCLEOTIDE SEQUENCE</scope>
    <source>
        <strain evidence="3">TUCIM 5799</strain>
    </source>
</reference>
<evidence type="ECO:0000256" key="2">
    <source>
        <dbReference type="SAM" id="Phobius"/>
    </source>
</evidence>
<dbReference type="AlphaFoldDB" id="A0A9P9WLH9"/>
<name>A0A9P9WLH9_9PEZI</name>
<feature type="region of interest" description="Disordered" evidence="1">
    <location>
        <begin position="136"/>
        <end position="192"/>
    </location>
</feature>